<dbReference type="PANTHER" id="PTHR23419:SF8">
    <property type="entry name" value="FI09726P"/>
    <property type="match status" value="1"/>
</dbReference>
<comment type="similarity">
    <text evidence="1">Belongs to the CutA family.</text>
</comment>
<dbReference type="SUPFAM" id="SSF54913">
    <property type="entry name" value="GlnB-like"/>
    <property type="match status" value="1"/>
</dbReference>
<dbReference type="InterPro" id="IPR004323">
    <property type="entry name" value="Ion_tolerance_CutA"/>
</dbReference>
<dbReference type="Pfam" id="PF03091">
    <property type="entry name" value="CutA1"/>
    <property type="match status" value="1"/>
</dbReference>
<dbReference type="EMBL" id="CP016545">
    <property type="protein sequence ID" value="ANU06784.1"/>
    <property type="molecule type" value="Genomic_DNA"/>
</dbReference>
<evidence type="ECO:0000313" key="3">
    <source>
        <dbReference type="Proteomes" id="UP000092698"/>
    </source>
</evidence>
<dbReference type="Gene3D" id="3.30.70.120">
    <property type="match status" value="1"/>
</dbReference>
<name>A0A1C7D5P3_9SPHN</name>
<evidence type="ECO:0000256" key="1">
    <source>
        <dbReference type="ARBA" id="ARBA00010169"/>
    </source>
</evidence>
<dbReference type="AlphaFoldDB" id="A0A1C7D5P3"/>
<keyword evidence="3" id="KW-1185">Reference proteome</keyword>
<dbReference type="GO" id="GO:0010038">
    <property type="term" value="P:response to metal ion"/>
    <property type="evidence" value="ECO:0007669"/>
    <property type="project" value="InterPro"/>
</dbReference>
<proteinExistence type="inferred from homology"/>
<sequence length="89" mass="9321">MLADGLLAEGLIACANILPGAESRFVWQGEVHASSEAILVLKTTCSRLDDAIARLTALHPYDTPAVSGWLADASAQVTLDWLSAIGKTA</sequence>
<accession>A0A1C7D5P3</accession>
<dbReference type="Proteomes" id="UP000092698">
    <property type="component" value="Chromosome"/>
</dbReference>
<evidence type="ECO:0000313" key="2">
    <source>
        <dbReference type="EMBL" id="ANU06784.1"/>
    </source>
</evidence>
<dbReference type="STRING" id="645517.A6F65_00459"/>
<organism evidence="2 3">
    <name type="scientific">Paraurantiacibacter namhicola</name>
    <dbReference type="NCBI Taxonomy" id="645517"/>
    <lineage>
        <taxon>Bacteria</taxon>
        <taxon>Pseudomonadati</taxon>
        <taxon>Pseudomonadota</taxon>
        <taxon>Alphaproteobacteria</taxon>
        <taxon>Sphingomonadales</taxon>
        <taxon>Erythrobacteraceae</taxon>
        <taxon>Paraurantiacibacter</taxon>
    </lineage>
</organism>
<dbReference type="KEGG" id="anh:A6F65_00459"/>
<dbReference type="PANTHER" id="PTHR23419">
    <property type="entry name" value="DIVALENT CATION TOLERANCE CUTA-RELATED"/>
    <property type="match status" value="1"/>
</dbReference>
<protein>
    <submittedName>
        <fullName evidence="2">Divalent-cation tolerance protein CutA</fullName>
    </submittedName>
</protein>
<gene>
    <name evidence="2" type="primary">cutA</name>
    <name evidence="2" type="ORF">A6F65_00459</name>
</gene>
<reference evidence="2 3" key="1">
    <citation type="submission" date="2016-07" db="EMBL/GenBank/DDBJ databases">
        <title>Complete genome sequence of Altererythrobacter namhicola JCM 16345T, containing esterase-encoding genes.</title>
        <authorList>
            <person name="Cheng H."/>
            <person name="Wu Y.-H."/>
            <person name="Jian S.-L."/>
            <person name="Huo Y.-Y."/>
            <person name="Wang C.-S."/>
            <person name="Xu X.-W."/>
        </authorList>
    </citation>
    <scope>NUCLEOTIDE SEQUENCE [LARGE SCALE GENOMIC DNA]</scope>
    <source>
        <strain evidence="2 3">JCM 16345</strain>
    </source>
</reference>
<dbReference type="InterPro" id="IPR015867">
    <property type="entry name" value="N-reg_PII/ATP_PRibTrfase_C"/>
</dbReference>
<dbReference type="InterPro" id="IPR011322">
    <property type="entry name" value="N-reg_PII-like_a/b"/>
</dbReference>
<dbReference type="GO" id="GO:0005507">
    <property type="term" value="F:copper ion binding"/>
    <property type="evidence" value="ECO:0007669"/>
    <property type="project" value="TreeGrafter"/>
</dbReference>